<reference evidence="1" key="1">
    <citation type="submission" date="2023-06" db="EMBL/GenBank/DDBJ databases">
        <authorList>
            <person name="Delattre M."/>
        </authorList>
    </citation>
    <scope>NUCLEOTIDE SEQUENCE</scope>
    <source>
        <strain evidence="1">AF72</strain>
    </source>
</reference>
<sequence>MVLHVHEQISINMPKMIDKAIEISQTITKQKEYASGVLTGEAVRKKADEFEKHFELISKQKAYANGVLISEALRKKADEFEGHFEEYLPRARIYNDKLIDFSATPMFANAHPTTPFYRSAAPTTTAKKRLQTKKKVDRLNYSQTSAILPLCVPPLARTA</sequence>
<comment type="caution">
    <text evidence="1">The sequence shown here is derived from an EMBL/GenBank/DDBJ whole genome shotgun (WGS) entry which is preliminary data.</text>
</comment>
<organism evidence="1 2">
    <name type="scientific">Mesorhabditis spiculigera</name>
    <dbReference type="NCBI Taxonomy" id="96644"/>
    <lineage>
        <taxon>Eukaryota</taxon>
        <taxon>Metazoa</taxon>
        <taxon>Ecdysozoa</taxon>
        <taxon>Nematoda</taxon>
        <taxon>Chromadorea</taxon>
        <taxon>Rhabditida</taxon>
        <taxon>Rhabditina</taxon>
        <taxon>Rhabditomorpha</taxon>
        <taxon>Rhabditoidea</taxon>
        <taxon>Rhabditidae</taxon>
        <taxon>Mesorhabditinae</taxon>
        <taxon>Mesorhabditis</taxon>
    </lineage>
</organism>
<proteinExistence type="predicted"/>
<protein>
    <submittedName>
        <fullName evidence="1">Uncharacterized protein</fullName>
    </submittedName>
</protein>
<evidence type="ECO:0000313" key="1">
    <source>
        <dbReference type="EMBL" id="CAJ0568889.1"/>
    </source>
</evidence>
<gene>
    <name evidence="1" type="ORF">MSPICULIGERA_LOCUS7395</name>
</gene>
<name>A0AA36CH32_9BILA</name>
<keyword evidence="2" id="KW-1185">Reference proteome</keyword>
<accession>A0AA36CH32</accession>
<dbReference type="EMBL" id="CATQJA010001851">
    <property type="protein sequence ID" value="CAJ0568889.1"/>
    <property type="molecule type" value="Genomic_DNA"/>
</dbReference>
<dbReference type="AlphaFoldDB" id="A0AA36CH32"/>
<feature type="non-terminal residue" evidence="1">
    <location>
        <position position="159"/>
    </location>
</feature>
<dbReference type="Proteomes" id="UP001177023">
    <property type="component" value="Unassembled WGS sequence"/>
</dbReference>
<evidence type="ECO:0000313" key="2">
    <source>
        <dbReference type="Proteomes" id="UP001177023"/>
    </source>
</evidence>